<organism evidence="6 7">
    <name type="scientific">Solidesulfovibrio carbinolicus</name>
    <dbReference type="NCBI Taxonomy" id="296842"/>
    <lineage>
        <taxon>Bacteria</taxon>
        <taxon>Pseudomonadati</taxon>
        <taxon>Thermodesulfobacteriota</taxon>
        <taxon>Desulfovibrionia</taxon>
        <taxon>Desulfovibrionales</taxon>
        <taxon>Desulfovibrionaceae</taxon>
        <taxon>Solidesulfovibrio</taxon>
    </lineage>
</organism>
<comment type="cofactor">
    <cofactor evidence="4">
        <name>a divalent metal cation</name>
        <dbReference type="ChEBI" id="CHEBI:60240"/>
    </cofactor>
</comment>
<sequence length="156" mass="16465">MRAAVISDSHLSRPNAFFEAVYAAYLAPADYVIHCGDHTGQSLWSYLIQHPGHISVAGNCDGFALGGDPPPLVELALEGVRVAAVHGWGPRPGLSARIAEALAGRFDVIFFGHSHAAEDTRYGDTRLINPGALTPGGSLALVDFDDGGVRVEFVSL</sequence>
<comment type="similarity">
    <text evidence="1 4">Belongs to the metallophosphoesterase superfamily. YfcE family.</text>
</comment>
<dbReference type="Gene3D" id="3.60.21.10">
    <property type="match status" value="1"/>
</dbReference>
<dbReference type="SUPFAM" id="SSF56300">
    <property type="entry name" value="Metallo-dependent phosphatases"/>
    <property type="match status" value="1"/>
</dbReference>
<dbReference type="Pfam" id="PF12850">
    <property type="entry name" value="Metallophos_2"/>
    <property type="match status" value="1"/>
</dbReference>
<dbReference type="Proteomes" id="UP000293296">
    <property type="component" value="Chromosome"/>
</dbReference>
<evidence type="ECO:0000256" key="1">
    <source>
        <dbReference type="ARBA" id="ARBA00008950"/>
    </source>
</evidence>
<evidence type="ECO:0000256" key="3">
    <source>
        <dbReference type="ARBA" id="ARBA00022801"/>
    </source>
</evidence>
<accession>A0A4P6HGJ5</accession>
<evidence type="ECO:0000259" key="5">
    <source>
        <dbReference type="Pfam" id="PF12850"/>
    </source>
</evidence>
<dbReference type="PANTHER" id="PTHR43165:SF1">
    <property type="entry name" value="PHOSPHODIESTERASE MJ0936"/>
    <property type="match status" value="1"/>
</dbReference>
<dbReference type="GO" id="GO:0016787">
    <property type="term" value="F:hydrolase activity"/>
    <property type="evidence" value="ECO:0007669"/>
    <property type="project" value="UniProtKB-UniRule"/>
</dbReference>
<dbReference type="InterPro" id="IPR000979">
    <property type="entry name" value="Phosphodiesterase_MJ0936/Vps29"/>
</dbReference>
<reference evidence="6 7" key="1">
    <citation type="submission" date="2018-02" db="EMBL/GenBank/DDBJ databases">
        <title>Genome sequence of Desulfovibrio carbinolicus DSM 3852.</title>
        <authorList>
            <person name="Wilbanks E."/>
            <person name="Skennerton C.T."/>
            <person name="Orphan V.J."/>
        </authorList>
    </citation>
    <scope>NUCLEOTIDE SEQUENCE [LARGE SCALE GENOMIC DNA]</scope>
    <source>
        <strain evidence="6 7">DSM 3852</strain>
    </source>
</reference>
<evidence type="ECO:0000313" key="6">
    <source>
        <dbReference type="EMBL" id="QAZ66261.1"/>
    </source>
</evidence>
<keyword evidence="3" id="KW-0378">Hydrolase</keyword>
<dbReference type="EC" id="3.1.4.-" evidence="4"/>
<proteinExistence type="inferred from homology"/>
<keyword evidence="7" id="KW-1185">Reference proteome</keyword>
<evidence type="ECO:0000256" key="2">
    <source>
        <dbReference type="ARBA" id="ARBA00022723"/>
    </source>
</evidence>
<dbReference type="PROSITE" id="PS01269">
    <property type="entry name" value="UPF0025"/>
    <property type="match status" value="1"/>
</dbReference>
<dbReference type="KEGG" id="dcb:C3Y92_02990"/>
<dbReference type="InterPro" id="IPR020935">
    <property type="entry name" value="PdiEstase_YfcE_CS"/>
</dbReference>
<dbReference type="PANTHER" id="PTHR43165">
    <property type="entry name" value="METALLOPHOSPHOESTERASE"/>
    <property type="match status" value="1"/>
</dbReference>
<dbReference type="InterPro" id="IPR053193">
    <property type="entry name" value="MetalloPDE_YfcE-like"/>
</dbReference>
<dbReference type="EMBL" id="CP026538">
    <property type="protein sequence ID" value="QAZ66261.1"/>
    <property type="molecule type" value="Genomic_DNA"/>
</dbReference>
<dbReference type="RefSeq" id="WP_129349370.1">
    <property type="nucleotide sequence ID" value="NZ_CP026538.1"/>
</dbReference>
<gene>
    <name evidence="6" type="ORF">C3Y92_02990</name>
</gene>
<dbReference type="InterPro" id="IPR029052">
    <property type="entry name" value="Metallo-depent_PP-like"/>
</dbReference>
<dbReference type="GO" id="GO:0046872">
    <property type="term" value="F:metal ion binding"/>
    <property type="evidence" value="ECO:0007669"/>
    <property type="project" value="UniProtKB-KW"/>
</dbReference>
<dbReference type="InterPro" id="IPR024654">
    <property type="entry name" value="Calcineurin-like_PHP_lpxH"/>
</dbReference>
<feature type="domain" description="Calcineurin-like phosphoesterase" evidence="5">
    <location>
        <begin position="1"/>
        <end position="143"/>
    </location>
</feature>
<evidence type="ECO:0000313" key="7">
    <source>
        <dbReference type="Proteomes" id="UP000293296"/>
    </source>
</evidence>
<dbReference type="NCBIfam" id="TIGR00040">
    <property type="entry name" value="yfcE"/>
    <property type="match status" value="1"/>
</dbReference>
<name>A0A4P6HGJ5_9BACT</name>
<protein>
    <recommendedName>
        <fullName evidence="4">Phosphoesterase</fullName>
        <ecNumber evidence="4">3.1.4.-</ecNumber>
    </recommendedName>
</protein>
<evidence type="ECO:0000256" key="4">
    <source>
        <dbReference type="RuleBase" id="RU362039"/>
    </source>
</evidence>
<dbReference type="OrthoDB" id="9785951at2"/>
<dbReference type="AlphaFoldDB" id="A0A4P6HGJ5"/>
<keyword evidence="2 4" id="KW-0479">Metal-binding</keyword>